<dbReference type="InterPro" id="IPR024072">
    <property type="entry name" value="DHFR-like_dom_sf"/>
</dbReference>
<dbReference type="AlphaFoldDB" id="M0QMK2"/>
<dbReference type="Pfam" id="PF01872">
    <property type="entry name" value="RibD_C"/>
    <property type="match status" value="1"/>
</dbReference>
<organism evidence="2 3">
    <name type="scientific">Gordonia soli NBRC 108243</name>
    <dbReference type="NCBI Taxonomy" id="1223545"/>
    <lineage>
        <taxon>Bacteria</taxon>
        <taxon>Bacillati</taxon>
        <taxon>Actinomycetota</taxon>
        <taxon>Actinomycetes</taxon>
        <taxon>Mycobacteriales</taxon>
        <taxon>Gordoniaceae</taxon>
        <taxon>Gordonia</taxon>
    </lineage>
</organism>
<proteinExistence type="predicted"/>
<dbReference type="PANTHER" id="PTHR38011">
    <property type="entry name" value="DIHYDROFOLATE REDUCTASE FAMILY PROTEIN (AFU_ORTHOLOGUE AFUA_8G06820)"/>
    <property type="match status" value="1"/>
</dbReference>
<dbReference type="STRING" id="1223545.GS4_26_01020"/>
<dbReference type="EMBL" id="BANX01000026">
    <property type="protein sequence ID" value="GAC69654.1"/>
    <property type="molecule type" value="Genomic_DNA"/>
</dbReference>
<dbReference type="InterPro" id="IPR050765">
    <property type="entry name" value="Riboflavin_Biosynth_HTPR"/>
</dbReference>
<gene>
    <name evidence="2" type="ORF">GS4_26_01020</name>
</gene>
<dbReference type="Gene3D" id="3.40.430.10">
    <property type="entry name" value="Dihydrofolate Reductase, subunit A"/>
    <property type="match status" value="1"/>
</dbReference>
<dbReference type="GO" id="GO:0008703">
    <property type="term" value="F:5-amino-6-(5-phosphoribosylamino)uracil reductase activity"/>
    <property type="evidence" value="ECO:0007669"/>
    <property type="project" value="InterPro"/>
</dbReference>
<name>M0QMK2_9ACTN</name>
<dbReference type="PANTHER" id="PTHR38011:SF11">
    <property type="entry name" value="2,5-DIAMINO-6-RIBOSYLAMINO-4(3H)-PYRIMIDINONE 5'-PHOSPHATE REDUCTASE"/>
    <property type="match status" value="1"/>
</dbReference>
<evidence type="ECO:0000259" key="1">
    <source>
        <dbReference type="Pfam" id="PF01872"/>
    </source>
</evidence>
<dbReference type="Proteomes" id="UP000011666">
    <property type="component" value="Unassembled WGS sequence"/>
</dbReference>
<evidence type="ECO:0000313" key="3">
    <source>
        <dbReference type="Proteomes" id="UP000011666"/>
    </source>
</evidence>
<dbReference type="GO" id="GO:0009231">
    <property type="term" value="P:riboflavin biosynthetic process"/>
    <property type="evidence" value="ECO:0007669"/>
    <property type="project" value="InterPro"/>
</dbReference>
<accession>M0QMK2</accession>
<dbReference type="InterPro" id="IPR002734">
    <property type="entry name" value="RibDG_C"/>
</dbReference>
<sequence length="190" mass="20977">MTRFHYYTATTLDGFIADEGDSLDWLLTQPIDEEGPMNYSAFFGTIGAMAMGATTYEWVVDHEIRTGNPWPYDIPTFVFTHRDVEPVADSIRIVAGPVVDRRDELVDAAGDEDFWVVGGGDLAGQFAEAGMLDEVHLSYAPVTLGSGRPLFPRAYDLELIDLDRNKAFACARYAVVGPRDAPQSGHEQAR</sequence>
<dbReference type="SUPFAM" id="SSF53597">
    <property type="entry name" value="Dihydrofolate reductase-like"/>
    <property type="match status" value="1"/>
</dbReference>
<comment type="caution">
    <text evidence="2">The sequence shown here is derived from an EMBL/GenBank/DDBJ whole genome shotgun (WGS) entry which is preliminary data.</text>
</comment>
<reference evidence="2 3" key="1">
    <citation type="submission" date="2013-01" db="EMBL/GenBank/DDBJ databases">
        <title>Whole genome shotgun sequence of Gordonia soli NBRC 108243.</title>
        <authorList>
            <person name="Isaki-Nakamura S."/>
            <person name="Hosoyama A."/>
            <person name="Tsuchikane K."/>
            <person name="Ando Y."/>
            <person name="Baba S."/>
            <person name="Ohji S."/>
            <person name="Hamada M."/>
            <person name="Tamura T."/>
            <person name="Yamazoe A."/>
            <person name="Yamazaki S."/>
            <person name="Fujita N."/>
        </authorList>
    </citation>
    <scope>NUCLEOTIDE SEQUENCE [LARGE SCALE GENOMIC DNA]</scope>
    <source>
        <strain evidence="2 3">NBRC 108243</strain>
    </source>
</reference>
<dbReference type="eggNOG" id="COG0262">
    <property type="taxonomic scope" value="Bacteria"/>
</dbReference>
<evidence type="ECO:0000313" key="2">
    <source>
        <dbReference type="EMBL" id="GAC69654.1"/>
    </source>
</evidence>
<feature type="domain" description="Bacterial bifunctional deaminase-reductase C-terminal" evidence="1">
    <location>
        <begin position="74"/>
        <end position="156"/>
    </location>
</feature>
<keyword evidence="3" id="KW-1185">Reference proteome</keyword>
<protein>
    <recommendedName>
        <fullName evidence="1">Bacterial bifunctional deaminase-reductase C-terminal domain-containing protein</fullName>
    </recommendedName>
</protein>